<comment type="caution">
    <text evidence="2">The sequence shown here is derived from an EMBL/GenBank/DDBJ whole genome shotgun (WGS) entry which is preliminary data.</text>
</comment>
<proteinExistence type="predicted"/>
<gene>
    <name evidence="2" type="ORF">DFP72DRAFT_883066</name>
</gene>
<organism evidence="2 3">
    <name type="scientific">Ephemerocybe angulata</name>
    <dbReference type="NCBI Taxonomy" id="980116"/>
    <lineage>
        <taxon>Eukaryota</taxon>
        <taxon>Fungi</taxon>
        <taxon>Dikarya</taxon>
        <taxon>Basidiomycota</taxon>
        <taxon>Agaricomycotina</taxon>
        <taxon>Agaricomycetes</taxon>
        <taxon>Agaricomycetidae</taxon>
        <taxon>Agaricales</taxon>
        <taxon>Agaricineae</taxon>
        <taxon>Psathyrellaceae</taxon>
        <taxon>Ephemerocybe</taxon>
    </lineage>
</organism>
<dbReference type="Proteomes" id="UP000521943">
    <property type="component" value="Unassembled WGS sequence"/>
</dbReference>
<dbReference type="OrthoDB" id="3219024at2759"/>
<dbReference type="EMBL" id="JACGCI010000013">
    <property type="protein sequence ID" value="KAF6760065.1"/>
    <property type="molecule type" value="Genomic_DNA"/>
</dbReference>
<accession>A0A8H6I6Y3</accession>
<name>A0A8H6I6Y3_9AGAR</name>
<feature type="compositionally biased region" description="Polar residues" evidence="1">
    <location>
        <begin position="243"/>
        <end position="261"/>
    </location>
</feature>
<evidence type="ECO:0000313" key="3">
    <source>
        <dbReference type="Proteomes" id="UP000521943"/>
    </source>
</evidence>
<feature type="region of interest" description="Disordered" evidence="1">
    <location>
        <begin position="1"/>
        <end position="155"/>
    </location>
</feature>
<reference evidence="2 3" key="1">
    <citation type="submission" date="2020-07" db="EMBL/GenBank/DDBJ databases">
        <title>Comparative genomics of pyrophilous fungi reveals a link between fire events and developmental genes.</title>
        <authorList>
            <consortium name="DOE Joint Genome Institute"/>
            <person name="Steindorff A.S."/>
            <person name="Carver A."/>
            <person name="Calhoun S."/>
            <person name="Stillman K."/>
            <person name="Liu H."/>
            <person name="Lipzen A."/>
            <person name="Pangilinan J."/>
            <person name="Labutti K."/>
            <person name="Bruns T.D."/>
            <person name="Grigoriev I.V."/>
        </authorList>
    </citation>
    <scope>NUCLEOTIDE SEQUENCE [LARGE SCALE GENOMIC DNA]</scope>
    <source>
        <strain evidence="2 3">CBS 144469</strain>
    </source>
</reference>
<protein>
    <submittedName>
        <fullName evidence="2">Uncharacterized protein</fullName>
    </submittedName>
</protein>
<keyword evidence="3" id="KW-1185">Reference proteome</keyword>
<feature type="region of interest" description="Disordered" evidence="1">
    <location>
        <begin position="193"/>
        <end position="276"/>
    </location>
</feature>
<dbReference type="AlphaFoldDB" id="A0A8H6I6Y3"/>
<sequence>MAPKGHRSGSTGRLGARSNSATKITSNLQFTQKDLAPRHRSPRVNSSNRLPSRDHLQPLKRGVSTQRVNNGKPRAGFTIASKDDEEDEDDWVSSESGAVTPNNHDSDSETASEADATTHAHYTPNQQQARPNEFAPSTLRDESYMQPPAPQAVTPILTYQAPTPAVQQLSPAPEIHPTDVNQLQSQLRRMELDSTKETRTDPPSFPQSPRPSSHSTRRSSRPASTYSQSGKPEQLRPHPLIRGQSTGHVNIGRQGSLTPLTAVTGGAAPPQLSTSPASSVHEYLTASPTSTATAPSFVDDPVGFRQDRRSSVSSARSIATLPGQVFPTGNAAFDRARATSLLPSSGSSAAFCCLLSLPSILMLISMPIHPLLPGPYLANHLTVLARRNPLRESYDRVVRAKAEVSRQAQ</sequence>
<feature type="compositionally biased region" description="Acidic residues" evidence="1">
    <location>
        <begin position="83"/>
        <end position="92"/>
    </location>
</feature>
<feature type="compositionally biased region" description="Polar residues" evidence="1">
    <location>
        <begin position="93"/>
        <end position="103"/>
    </location>
</feature>
<evidence type="ECO:0000313" key="2">
    <source>
        <dbReference type="EMBL" id="KAF6760065.1"/>
    </source>
</evidence>
<evidence type="ECO:0000256" key="1">
    <source>
        <dbReference type="SAM" id="MobiDB-lite"/>
    </source>
</evidence>
<feature type="compositionally biased region" description="Polar residues" evidence="1">
    <location>
        <begin position="17"/>
        <end position="32"/>
    </location>
</feature>